<reference evidence="1" key="1">
    <citation type="submission" date="2022-06" db="EMBL/GenBank/DDBJ databases">
        <title>Phylogenomic reconstructions and comparative analyses of Kickxellomycotina fungi.</title>
        <authorList>
            <person name="Reynolds N.K."/>
            <person name="Stajich J.E."/>
            <person name="Barry K."/>
            <person name="Grigoriev I.V."/>
            <person name="Crous P."/>
            <person name="Smith M.E."/>
        </authorList>
    </citation>
    <scope>NUCLEOTIDE SEQUENCE</scope>
    <source>
        <strain evidence="1">RSA 2271</strain>
    </source>
</reference>
<name>A0ACC1HJN6_9FUNG</name>
<accession>A0ACC1HJN6</accession>
<protein>
    <submittedName>
        <fullName evidence="1">Uncharacterized protein</fullName>
    </submittedName>
</protein>
<gene>
    <name evidence="1" type="ORF">EV182_003914</name>
</gene>
<comment type="caution">
    <text evidence="1">The sequence shown here is derived from an EMBL/GenBank/DDBJ whole genome shotgun (WGS) entry which is preliminary data.</text>
</comment>
<keyword evidence="2" id="KW-1185">Reference proteome</keyword>
<proteinExistence type="predicted"/>
<feature type="non-terminal residue" evidence="1">
    <location>
        <position position="60"/>
    </location>
</feature>
<sequence length="60" mass="6158">MSPPQTVHQGRSPQTTIAQPASGDGTTASSPSSTSGGAAEECQQPIVPHIRVVPHIVDVR</sequence>
<evidence type="ECO:0000313" key="1">
    <source>
        <dbReference type="EMBL" id="KAJ1674124.1"/>
    </source>
</evidence>
<dbReference type="EMBL" id="JAMZIH010006243">
    <property type="protein sequence ID" value="KAJ1674124.1"/>
    <property type="molecule type" value="Genomic_DNA"/>
</dbReference>
<dbReference type="Proteomes" id="UP001145114">
    <property type="component" value="Unassembled WGS sequence"/>
</dbReference>
<evidence type="ECO:0000313" key="2">
    <source>
        <dbReference type="Proteomes" id="UP001145114"/>
    </source>
</evidence>
<organism evidence="1 2">
    <name type="scientific">Spiromyces aspiralis</name>
    <dbReference type="NCBI Taxonomy" id="68401"/>
    <lineage>
        <taxon>Eukaryota</taxon>
        <taxon>Fungi</taxon>
        <taxon>Fungi incertae sedis</taxon>
        <taxon>Zoopagomycota</taxon>
        <taxon>Kickxellomycotina</taxon>
        <taxon>Kickxellomycetes</taxon>
        <taxon>Kickxellales</taxon>
        <taxon>Kickxellaceae</taxon>
        <taxon>Spiromyces</taxon>
    </lineage>
</organism>